<dbReference type="Proteomes" id="UP000642809">
    <property type="component" value="Unassembled WGS sequence"/>
</dbReference>
<protein>
    <submittedName>
        <fullName evidence="5">Phosphoesterase</fullName>
    </submittedName>
</protein>
<dbReference type="Pfam" id="PF00149">
    <property type="entry name" value="Metallophos"/>
    <property type="match status" value="1"/>
</dbReference>
<dbReference type="EMBL" id="BMYF01000001">
    <property type="protein sequence ID" value="GHB25165.1"/>
    <property type="molecule type" value="Genomic_DNA"/>
</dbReference>
<proteinExistence type="predicted"/>
<dbReference type="GO" id="GO:0008758">
    <property type="term" value="F:UDP-2,3-diacylglucosamine hydrolase activity"/>
    <property type="evidence" value="ECO:0007669"/>
    <property type="project" value="TreeGrafter"/>
</dbReference>
<dbReference type="Gene3D" id="3.60.21.10">
    <property type="match status" value="1"/>
</dbReference>
<gene>
    <name evidence="5" type="ORF">GCM10008106_02400</name>
</gene>
<evidence type="ECO:0000313" key="5">
    <source>
        <dbReference type="EMBL" id="GHB25165.1"/>
    </source>
</evidence>
<feature type="transmembrane region" description="Helical" evidence="3">
    <location>
        <begin position="128"/>
        <end position="148"/>
    </location>
</feature>
<reference evidence="5" key="2">
    <citation type="submission" date="2020-09" db="EMBL/GenBank/DDBJ databases">
        <authorList>
            <person name="Sun Q."/>
            <person name="Kim S."/>
        </authorList>
    </citation>
    <scope>NUCLEOTIDE SEQUENCE</scope>
    <source>
        <strain evidence="5">KCTC 23224</strain>
    </source>
</reference>
<dbReference type="InterPro" id="IPR029052">
    <property type="entry name" value="Metallo-depent_PP-like"/>
</dbReference>
<feature type="transmembrane region" description="Helical" evidence="3">
    <location>
        <begin position="79"/>
        <end position="99"/>
    </location>
</feature>
<accession>A0A8J3G3X9</accession>
<dbReference type="GO" id="GO:0009245">
    <property type="term" value="P:lipid A biosynthetic process"/>
    <property type="evidence" value="ECO:0007669"/>
    <property type="project" value="TreeGrafter"/>
</dbReference>
<dbReference type="InterPro" id="IPR051158">
    <property type="entry name" value="Metallophosphoesterase_sf"/>
</dbReference>
<dbReference type="CDD" id="cd07385">
    <property type="entry name" value="MPP_YkuE_C"/>
    <property type="match status" value="1"/>
</dbReference>
<dbReference type="GO" id="GO:0016020">
    <property type="term" value="C:membrane"/>
    <property type="evidence" value="ECO:0007669"/>
    <property type="project" value="GOC"/>
</dbReference>
<evidence type="ECO:0000259" key="4">
    <source>
        <dbReference type="Pfam" id="PF00149"/>
    </source>
</evidence>
<keyword evidence="3" id="KW-1133">Transmembrane helix</keyword>
<dbReference type="InterPro" id="IPR004843">
    <property type="entry name" value="Calcineurin-like_PHP"/>
</dbReference>
<name>A0A8J3G3X9_9BACT</name>
<feature type="transmembrane region" description="Helical" evidence="3">
    <location>
        <begin position="7"/>
        <end position="26"/>
    </location>
</feature>
<organism evidence="5 6">
    <name type="scientific">Mongoliitalea lutea</name>
    <dbReference type="NCBI Taxonomy" id="849756"/>
    <lineage>
        <taxon>Bacteria</taxon>
        <taxon>Pseudomonadati</taxon>
        <taxon>Bacteroidota</taxon>
        <taxon>Cytophagia</taxon>
        <taxon>Cytophagales</taxon>
        <taxon>Cyclobacteriaceae</taxon>
        <taxon>Mongoliitalea</taxon>
    </lineage>
</organism>
<keyword evidence="6" id="KW-1185">Reference proteome</keyword>
<feature type="domain" description="Calcineurin-like phosphoesterase" evidence="4">
    <location>
        <begin position="174"/>
        <end position="354"/>
    </location>
</feature>
<keyword evidence="1" id="KW-0479">Metal-binding</keyword>
<evidence type="ECO:0000256" key="1">
    <source>
        <dbReference type="ARBA" id="ARBA00022723"/>
    </source>
</evidence>
<dbReference type="PANTHER" id="PTHR31302:SF31">
    <property type="entry name" value="PHOSPHODIESTERASE YAEI"/>
    <property type="match status" value="1"/>
</dbReference>
<dbReference type="PANTHER" id="PTHR31302">
    <property type="entry name" value="TRANSMEMBRANE PROTEIN WITH METALLOPHOSPHOESTERASE DOMAIN-RELATED"/>
    <property type="match status" value="1"/>
</dbReference>
<keyword evidence="3" id="KW-0812">Transmembrane</keyword>
<feature type="transmembrane region" description="Helical" evidence="3">
    <location>
        <begin position="46"/>
        <end position="67"/>
    </location>
</feature>
<evidence type="ECO:0000256" key="2">
    <source>
        <dbReference type="ARBA" id="ARBA00022801"/>
    </source>
</evidence>
<dbReference type="RefSeq" id="WP_189578565.1">
    <property type="nucleotide sequence ID" value="NZ_BMYF01000001.1"/>
</dbReference>
<dbReference type="GO" id="GO:0046872">
    <property type="term" value="F:metal ion binding"/>
    <property type="evidence" value="ECO:0007669"/>
    <property type="project" value="UniProtKB-KW"/>
</dbReference>
<dbReference type="SUPFAM" id="SSF56300">
    <property type="entry name" value="Metallo-dependent phosphatases"/>
    <property type="match status" value="1"/>
</dbReference>
<keyword evidence="2" id="KW-0378">Hydrolase</keyword>
<keyword evidence="3" id="KW-0472">Membrane</keyword>
<dbReference type="AlphaFoldDB" id="A0A8J3G3X9"/>
<evidence type="ECO:0000313" key="6">
    <source>
        <dbReference type="Proteomes" id="UP000642809"/>
    </source>
</evidence>
<reference evidence="5" key="1">
    <citation type="journal article" date="2014" name="Int. J. Syst. Evol. Microbiol.">
        <title>Complete genome sequence of Corynebacterium casei LMG S-19264T (=DSM 44701T), isolated from a smear-ripened cheese.</title>
        <authorList>
            <consortium name="US DOE Joint Genome Institute (JGI-PGF)"/>
            <person name="Walter F."/>
            <person name="Albersmeier A."/>
            <person name="Kalinowski J."/>
            <person name="Ruckert C."/>
        </authorList>
    </citation>
    <scope>NUCLEOTIDE SEQUENCE</scope>
    <source>
        <strain evidence="5">KCTC 23224</strain>
    </source>
</reference>
<sequence length="418" mass="47336">MNSLGAIIFLAAVFLFATFLNWYVFQAVKTLSLTLAAEKQRTIVSVAYWLIFQGLAVWLVLTFLKVFRMGEITAEIQTVMNVFLTIMVTQLVCVIFLFGEDIIRNAQAGLTYLANGFQGYSFPSRNKWVSLIAVTVAAVPFFSFVYGIKYGKFNYQVKEEVVYFDQLPEAFDGFRIVQISDIHSGSFKDDRGIQKGIDLVKEQNADLFVFTGDLVNHKADEIEPFISNFAQIQTPYGQFSVIGNHDYGDYVSWESPDAKKANFQRLLANHEKLGWTLLNDAHVRIEKDGQSIVVMGVENWGLGFKTQGDLAKALEGLSKEDFKVLLSHDPSHWEAEVKSHPMPIHLTLSGHTHGMQFGIETPVFRWSPVQYRYPNWAGLSEFGGRYLYVNRGFGFHAFSGRVGIWPEITVIELRKNSS</sequence>
<evidence type="ECO:0000256" key="3">
    <source>
        <dbReference type="SAM" id="Phobius"/>
    </source>
</evidence>
<comment type="caution">
    <text evidence="5">The sequence shown here is derived from an EMBL/GenBank/DDBJ whole genome shotgun (WGS) entry which is preliminary data.</text>
</comment>